<name>A0AC58T5L8_TOBAC</name>
<organism evidence="1 2">
    <name type="scientific">Nicotiana tabacum</name>
    <name type="common">Common tobacco</name>
    <dbReference type="NCBI Taxonomy" id="4097"/>
    <lineage>
        <taxon>Eukaryota</taxon>
        <taxon>Viridiplantae</taxon>
        <taxon>Streptophyta</taxon>
        <taxon>Embryophyta</taxon>
        <taxon>Tracheophyta</taxon>
        <taxon>Spermatophyta</taxon>
        <taxon>Magnoliopsida</taxon>
        <taxon>eudicotyledons</taxon>
        <taxon>Gunneridae</taxon>
        <taxon>Pentapetalae</taxon>
        <taxon>asterids</taxon>
        <taxon>lamiids</taxon>
        <taxon>Solanales</taxon>
        <taxon>Solanaceae</taxon>
        <taxon>Nicotianoideae</taxon>
        <taxon>Nicotianeae</taxon>
        <taxon>Nicotiana</taxon>
    </lineage>
</organism>
<dbReference type="Proteomes" id="UP000790787">
    <property type="component" value="Chromosome 18"/>
</dbReference>
<gene>
    <name evidence="2" type="primary">LOC142172746</name>
</gene>
<evidence type="ECO:0000313" key="1">
    <source>
        <dbReference type="Proteomes" id="UP000790787"/>
    </source>
</evidence>
<sequence>MTFEEAGLNLEDIMKMNNCSIKQIYHKLRGSFNKVSWRRVVCSNVGCPRWTVILTLIAHGKLYTKDRLSKWGIQIDQECVLCRKKNETVQHLFFECSYAAELWGNLQNWQVIRRPIYGWSEELAWAEKWLKRQNARTELYKMALAACVYYVWQERNTRIFQDKVRRCEVLG</sequence>
<proteinExistence type="predicted"/>
<accession>A0AC58T5L8</accession>
<protein>
    <submittedName>
        <fullName evidence="2">Uncharacterized protein LOC142172746</fullName>
    </submittedName>
</protein>
<reference evidence="1" key="1">
    <citation type="journal article" date="2014" name="Nat. Commun.">
        <title>The tobacco genome sequence and its comparison with those of tomato and potato.</title>
        <authorList>
            <person name="Sierro N."/>
            <person name="Battey J.N."/>
            <person name="Ouadi S."/>
            <person name="Bakaher N."/>
            <person name="Bovet L."/>
            <person name="Willig A."/>
            <person name="Goepfert S."/>
            <person name="Peitsch M.C."/>
            <person name="Ivanov N.V."/>
        </authorList>
    </citation>
    <scope>NUCLEOTIDE SEQUENCE [LARGE SCALE GENOMIC DNA]</scope>
</reference>
<keyword evidence="1" id="KW-1185">Reference proteome</keyword>
<evidence type="ECO:0000313" key="2">
    <source>
        <dbReference type="RefSeq" id="XP_075092519.1"/>
    </source>
</evidence>
<dbReference type="RefSeq" id="XP_075092519.1">
    <property type="nucleotide sequence ID" value="XM_075236418.1"/>
</dbReference>
<reference evidence="2" key="2">
    <citation type="submission" date="2025-08" db="UniProtKB">
        <authorList>
            <consortium name="RefSeq"/>
        </authorList>
    </citation>
    <scope>IDENTIFICATION</scope>
    <source>
        <tissue evidence="2">Leaf</tissue>
    </source>
</reference>